<dbReference type="HOGENOM" id="CLU_2212761_0_0_1"/>
<dbReference type="STRING" id="6412.T1F740"/>
<dbReference type="CTD" id="20204639"/>
<dbReference type="SUPFAM" id="SSF47819">
    <property type="entry name" value="HRDC-like"/>
    <property type="match status" value="1"/>
</dbReference>
<evidence type="ECO:0000313" key="3">
    <source>
        <dbReference type="Proteomes" id="UP000015101"/>
    </source>
</evidence>
<dbReference type="InterPro" id="IPR038324">
    <property type="entry name" value="Rpb4/RPC9_sf"/>
</dbReference>
<dbReference type="EMBL" id="AMQM01004671">
    <property type="status" value="NOT_ANNOTATED_CDS"/>
    <property type="molecule type" value="Genomic_DNA"/>
</dbReference>
<name>T1F740_HELRO</name>
<reference evidence="3" key="1">
    <citation type="submission" date="2012-12" db="EMBL/GenBank/DDBJ databases">
        <authorList>
            <person name="Hellsten U."/>
            <person name="Grimwood J."/>
            <person name="Chapman J.A."/>
            <person name="Shapiro H."/>
            <person name="Aerts A."/>
            <person name="Otillar R.P."/>
            <person name="Terry A.Y."/>
            <person name="Boore J.L."/>
            <person name="Simakov O."/>
            <person name="Marletaz F."/>
            <person name="Cho S.-J."/>
            <person name="Edsinger-Gonzales E."/>
            <person name="Havlak P."/>
            <person name="Kuo D.-H."/>
            <person name="Larsson T."/>
            <person name="Lv J."/>
            <person name="Arendt D."/>
            <person name="Savage R."/>
            <person name="Osoegawa K."/>
            <person name="de Jong P."/>
            <person name="Lindberg D.R."/>
            <person name="Seaver E.C."/>
            <person name="Weisblat D.A."/>
            <person name="Putnam N.H."/>
            <person name="Grigoriev I.V."/>
            <person name="Rokhsar D.S."/>
        </authorList>
    </citation>
    <scope>NUCLEOTIDE SEQUENCE</scope>
</reference>
<dbReference type="InParanoid" id="T1F740"/>
<dbReference type="RefSeq" id="XP_009018534.1">
    <property type="nucleotide sequence ID" value="XM_009020286.1"/>
</dbReference>
<gene>
    <name evidence="2" type="primary">20204639</name>
    <name evidence="1" type="ORF">HELRODRAFT_173679</name>
</gene>
<evidence type="ECO:0000313" key="2">
    <source>
        <dbReference type="EnsemblMetazoa" id="HelroP173679"/>
    </source>
</evidence>
<protein>
    <submittedName>
        <fullName evidence="1 2">Uncharacterized protein</fullName>
    </submittedName>
</protein>
<dbReference type="GO" id="GO:0006367">
    <property type="term" value="P:transcription initiation at RNA polymerase II promoter"/>
    <property type="evidence" value="ECO:0000318"/>
    <property type="project" value="GO_Central"/>
</dbReference>
<dbReference type="GO" id="GO:0031369">
    <property type="term" value="F:translation initiation factor binding"/>
    <property type="evidence" value="ECO:0000318"/>
    <property type="project" value="GO_Central"/>
</dbReference>
<evidence type="ECO:0000313" key="1">
    <source>
        <dbReference type="EMBL" id="ESO03386.1"/>
    </source>
</evidence>
<sequence length="107" mass="12345">MAASRNDNEEQEEEDVAELTFPKEFENAETLLTSQVHMLPHSRKSQNKNSEHELDISNNFLKTLAYTERFSLCMSLCMSLSHFVSVFPFFSTFIDIDVTLAKFAFLL</sequence>
<dbReference type="AlphaFoldDB" id="T1F740"/>
<dbReference type="eggNOG" id="KOG2351">
    <property type="taxonomic scope" value="Eukaryota"/>
</dbReference>
<dbReference type="EnsemblMetazoa" id="HelroT173679">
    <property type="protein sequence ID" value="HelroP173679"/>
    <property type="gene ID" value="HelroG173679"/>
</dbReference>
<proteinExistence type="predicted"/>
<reference evidence="2" key="3">
    <citation type="submission" date="2015-06" db="UniProtKB">
        <authorList>
            <consortium name="EnsemblMetazoa"/>
        </authorList>
    </citation>
    <scope>IDENTIFICATION</scope>
</reference>
<dbReference type="Gene3D" id="1.20.1250.40">
    <property type="match status" value="1"/>
</dbReference>
<dbReference type="Proteomes" id="UP000015101">
    <property type="component" value="Unassembled WGS sequence"/>
</dbReference>
<dbReference type="OrthoDB" id="2186918at2759"/>
<dbReference type="GeneID" id="20204639"/>
<keyword evidence="3" id="KW-1185">Reference proteome</keyword>
<dbReference type="InterPro" id="IPR010997">
    <property type="entry name" value="HRDC-like_sf"/>
</dbReference>
<dbReference type="KEGG" id="hro:HELRODRAFT_173679"/>
<reference evidence="1 3" key="2">
    <citation type="journal article" date="2013" name="Nature">
        <title>Insights into bilaterian evolution from three spiralian genomes.</title>
        <authorList>
            <person name="Simakov O."/>
            <person name="Marletaz F."/>
            <person name="Cho S.J."/>
            <person name="Edsinger-Gonzales E."/>
            <person name="Havlak P."/>
            <person name="Hellsten U."/>
            <person name="Kuo D.H."/>
            <person name="Larsson T."/>
            <person name="Lv J."/>
            <person name="Arendt D."/>
            <person name="Savage R."/>
            <person name="Osoegawa K."/>
            <person name="de Jong P."/>
            <person name="Grimwood J."/>
            <person name="Chapman J.A."/>
            <person name="Shapiro H."/>
            <person name="Aerts A."/>
            <person name="Otillar R.P."/>
            <person name="Terry A.Y."/>
            <person name="Boore J.L."/>
            <person name="Grigoriev I.V."/>
            <person name="Lindberg D.R."/>
            <person name="Seaver E.C."/>
            <person name="Weisblat D.A."/>
            <person name="Putnam N.H."/>
            <person name="Rokhsar D.S."/>
        </authorList>
    </citation>
    <scope>NUCLEOTIDE SEQUENCE</scope>
</reference>
<dbReference type="EMBL" id="KB096633">
    <property type="protein sequence ID" value="ESO03386.1"/>
    <property type="molecule type" value="Genomic_DNA"/>
</dbReference>
<dbReference type="GO" id="GO:0000166">
    <property type="term" value="F:nucleotide binding"/>
    <property type="evidence" value="ECO:0007669"/>
    <property type="project" value="InterPro"/>
</dbReference>
<dbReference type="GO" id="GO:0005665">
    <property type="term" value="C:RNA polymerase II, core complex"/>
    <property type="evidence" value="ECO:0000318"/>
    <property type="project" value="GO_Central"/>
</dbReference>
<organism evidence="2 3">
    <name type="scientific">Helobdella robusta</name>
    <name type="common">Californian leech</name>
    <dbReference type="NCBI Taxonomy" id="6412"/>
    <lineage>
        <taxon>Eukaryota</taxon>
        <taxon>Metazoa</taxon>
        <taxon>Spiralia</taxon>
        <taxon>Lophotrochozoa</taxon>
        <taxon>Annelida</taxon>
        <taxon>Clitellata</taxon>
        <taxon>Hirudinea</taxon>
        <taxon>Rhynchobdellida</taxon>
        <taxon>Glossiphoniidae</taxon>
        <taxon>Helobdella</taxon>
    </lineage>
</organism>
<accession>T1F740</accession>